<sequence>METKKLNKKVLWGIGIASTTLVGALWLLNRHKDKSADERDIELDRRDEARMTLLDERLAEINLKIEFEEDERVVETLKELKSQVSQEKQRVSSWRELPRQLRLAMEVCEETAAKCEHELELREQQSPDDNPNSG</sequence>
<dbReference type="EMBL" id="LCMV01000018">
    <property type="protein sequence ID" value="KKU43714.1"/>
    <property type="molecule type" value="Genomic_DNA"/>
</dbReference>
<feature type="coiled-coil region" evidence="1">
    <location>
        <begin position="51"/>
        <end position="97"/>
    </location>
</feature>
<evidence type="ECO:0000256" key="1">
    <source>
        <dbReference type="SAM" id="Coils"/>
    </source>
</evidence>
<keyword evidence="2" id="KW-0472">Membrane</keyword>
<reference evidence="3 4" key="1">
    <citation type="journal article" date="2015" name="Nature">
        <title>rRNA introns, odd ribosomes, and small enigmatic genomes across a large radiation of phyla.</title>
        <authorList>
            <person name="Brown C.T."/>
            <person name="Hug L.A."/>
            <person name="Thomas B.C."/>
            <person name="Sharon I."/>
            <person name="Castelle C.J."/>
            <person name="Singh A."/>
            <person name="Wilkins M.J."/>
            <person name="Williams K.H."/>
            <person name="Banfield J.F."/>
        </authorList>
    </citation>
    <scope>NUCLEOTIDE SEQUENCE [LARGE SCALE GENOMIC DNA]</scope>
</reference>
<protein>
    <submittedName>
        <fullName evidence="3">Uncharacterized protein</fullName>
    </submittedName>
</protein>
<feature type="transmembrane region" description="Helical" evidence="2">
    <location>
        <begin position="12"/>
        <end position="29"/>
    </location>
</feature>
<comment type="caution">
    <text evidence="3">The sequence shown here is derived from an EMBL/GenBank/DDBJ whole genome shotgun (WGS) entry which is preliminary data.</text>
</comment>
<accession>A0A0G1QFI2</accession>
<keyword evidence="1" id="KW-0175">Coiled coil</keyword>
<keyword evidence="2" id="KW-1133">Transmembrane helix</keyword>
<evidence type="ECO:0000313" key="3">
    <source>
        <dbReference type="EMBL" id="KKU43714.1"/>
    </source>
</evidence>
<keyword evidence="2" id="KW-0812">Transmembrane</keyword>
<gene>
    <name evidence="3" type="ORF">UX60_C0018G0006</name>
</gene>
<dbReference type="Proteomes" id="UP000034487">
    <property type="component" value="Unassembled WGS sequence"/>
</dbReference>
<dbReference type="AlphaFoldDB" id="A0A0G1QFI2"/>
<name>A0A0G1QFI2_9BACT</name>
<evidence type="ECO:0000256" key="2">
    <source>
        <dbReference type="SAM" id="Phobius"/>
    </source>
</evidence>
<organism evidence="3 4">
    <name type="scientific">Berkelbacteria bacterium GW2011_GWA2_46_7</name>
    <dbReference type="NCBI Taxonomy" id="1618335"/>
    <lineage>
        <taxon>Bacteria</taxon>
        <taxon>Candidatus Berkelbacteria</taxon>
    </lineage>
</organism>
<evidence type="ECO:0000313" key="4">
    <source>
        <dbReference type="Proteomes" id="UP000034487"/>
    </source>
</evidence>
<proteinExistence type="predicted"/>